<dbReference type="AlphaFoldDB" id="A0A0N4Y0D3"/>
<sequence length="83" mass="9717">MMEGGVESDKRHRIRLYQNKPRERIVSPSTKSSWVYETQRSTEHQKVFGNDWRDIPHDVFDSAVLISADLLKHQAPKLRNSVL</sequence>
<evidence type="ECO:0000313" key="1">
    <source>
        <dbReference type="EMBL" id="VDL72568.1"/>
    </source>
</evidence>
<dbReference type="WBParaSite" id="NBR_0000897801-mRNA-1">
    <property type="protein sequence ID" value="NBR_0000897801-mRNA-1"/>
    <property type="gene ID" value="NBR_0000897801"/>
</dbReference>
<gene>
    <name evidence="1" type="ORF">NBR_LOCUS8979</name>
</gene>
<reference evidence="3" key="1">
    <citation type="submission" date="2017-02" db="UniProtKB">
        <authorList>
            <consortium name="WormBaseParasite"/>
        </authorList>
    </citation>
    <scope>IDENTIFICATION</scope>
</reference>
<accession>A0A0N4Y0D3</accession>
<name>A0A0N4Y0D3_NIPBR</name>
<dbReference type="Proteomes" id="UP000271162">
    <property type="component" value="Unassembled WGS sequence"/>
</dbReference>
<dbReference type="EMBL" id="UYSL01020074">
    <property type="protein sequence ID" value="VDL72568.1"/>
    <property type="molecule type" value="Genomic_DNA"/>
</dbReference>
<evidence type="ECO:0000313" key="2">
    <source>
        <dbReference type="Proteomes" id="UP000271162"/>
    </source>
</evidence>
<keyword evidence="2" id="KW-1185">Reference proteome</keyword>
<protein>
    <submittedName>
        <fullName evidence="1 3">Uncharacterized protein</fullName>
    </submittedName>
</protein>
<evidence type="ECO:0000313" key="3">
    <source>
        <dbReference type="WBParaSite" id="NBR_0000897801-mRNA-1"/>
    </source>
</evidence>
<reference evidence="1 2" key="2">
    <citation type="submission" date="2018-11" db="EMBL/GenBank/DDBJ databases">
        <authorList>
            <consortium name="Pathogen Informatics"/>
        </authorList>
    </citation>
    <scope>NUCLEOTIDE SEQUENCE [LARGE SCALE GENOMIC DNA]</scope>
</reference>
<proteinExistence type="predicted"/>
<organism evidence="3">
    <name type="scientific">Nippostrongylus brasiliensis</name>
    <name type="common">Rat hookworm</name>
    <dbReference type="NCBI Taxonomy" id="27835"/>
    <lineage>
        <taxon>Eukaryota</taxon>
        <taxon>Metazoa</taxon>
        <taxon>Ecdysozoa</taxon>
        <taxon>Nematoda</taxon>
        <taxon>Chromadorea</taxon>
        <taxon>Rhabditida</taxon>
        <taxon>Rhabditina</taxon>
        <taxon>Rhabditomorpha</taxon>
        <taxon>Strongyloidea</taxon>
        <taxon>Heligmosomidae</taxon>
        <taxon>Nippostrongylus</taxon>
    </lineage>
</organism>